<organism evidence="2 3">
    <name type="scientific">Prevotella communis</name>
    <dbReference type="NCBI Taxonomy" id="2913614"/>
    <lineage>
        <taxon>Bacteria</taxon>
        <taxon>Pseudomonadati</taxon>
        <taxon>Bacteroidota</taxon>
        <taxon>Bacteroidia</taxon>
        <taxon>Bacteroidales</taxon>
        <taxon>Prevotellaceae</taxon>
        <taxon>Prevotella</taxon>
    </lineage>
</organism>
<proteinExistence type="predicted"/>
<dbReference type="OrthoDB" id="965427at2"/>
<dbReference type="GO" id="GO:0003677">
    <property type="term" value="F:DNA binding"/>
    <property type="evidence" value="ECO:0007669"/>
    <property type="project" value="InterPro"/>
</dbReference>
<dbReference type="RefSeq" id="WP_091852715.1">
    <property type="nucleotide sequence ID" value="NZ_FNIW01000006.1"/>
</dbReference>
<dbReference type="Pfam" id="PF01381">
    <property type="entry name" value="HTH_3"/>
    <property type="match status" value="1"/>
</dbReference>
<dbReference type="EMBL" id="FNIW01000006">
    <property type="protein sequence ID" value="SDN95765.1"/>
    <property type="molecule type" value="Genomic_DNA"/>
</dbReference>
<evidence type="ECO:0000259" key="1">
    <source>
        <dbReference type="PROSITE" id="PS50943"/>
    </source>
</evidence>
<dbReference type="InterPro" id="IPR001387">
    <property type="entry name" value="Cro/C1-type_HTH"/>
</dbReference>
<sequence length="231" mass="26544">MSKELYIKRRKQIGILLQLERKFQKLEQEDIARSLGARQEYISKIEAGTRRIDILELIEYCEALNFSLSEFSWKIETKLSALSLLPLPKTNILGRKIRVEVSWSDNRFSATFVDIVPETLEFNAEIFAELQIKVKDGLDAHLKEMAVDGNKVPMWLVNKEYDIEYIFLDATSLLRAYVPFLSLAVISRVSGINQNQLSQYANGLKKARPNQVKRIIEAIHEIGKELMAAEV</sequence>
<comment type="caution">
    <text evidence="2">The sequence shown here is derived from an EMBL/GenBank/DDBJ whole genome shotgun (WGS) entry which is preliminary data.</text>
</comment>
<dbReference type="InterPro" id="IPR010982">
    <property type="entry name" value="Lambda_DNA-bd_dom_sf"/>
</dbReference>
<feature type="domain" description="HTH cro/C1-type" evidence="1">
    <location>
        <begin position="17"/>
        <end position="71"/>
    </location>
</feature>
<dbReference type="Proteomes" id="UP000199134">
    <property type="component" value="Unassembled WGS sequence"/>
</dbReference>
<dbReference type="SUPFAM" id="SSF47413">
    <property type="entry name" value="lambda repressor-like DNA-binding domains"/>
    <property type="match status" value="1"/>
</dbReference>
<gene>
    <name evidence="2" type="ORF">SAMN04487900_1064</name>
</gene>
<accession>A0A1H0FMA7</accession>
<reference evidence="3" key="1">
    <citation type="submission" date="2016-10" db="EMBL/GenBank/DDBJ databases">
        <authorList>
            <person name="de Groot N.N."/>
        </authorList>
    </citation>
    <scope>NUCLEOTIDE SEQUENCE [LARGE SCALE GENOMIC DNA]</scope>
    <source>
        <strain evidence="3">BP1-145</strain>
    </source>
</reference>
<dbReference type="AlphaFoldDB" id="A0A1H0FMA7"/>
<evidence type="ECO:0000313" key="2">
    <source>
        <dbReference type="EMBL" id="SDN95765.1"/>
    </source>
</evidence>
<dbReference type="SMART" id="SM00530">
    <property type="entry name" value="HTH_XRE"/>
    <property type="match status" value="1"/>
</dbReference>
<evidence type="ECO:0000313" key="3">
    <source>
        <dbReference type="Proteomes" id="UP000199134"/>
    </source>
</evidence>
<name>A0A1H0FMA7_9BACT</name>
<dbReference type="PROSITE" id="PS50943">
    <property type="entry name" value="HTH_CROC1"/>
    <property type="match status" value="1"/>
</dbReference>
<dbReference type="Gene3D" id="1.10.260.40">
    <property type="entry name" value="lambda repressor-like DNA-binding domains"/>
    <property type="match status" value="1"/>
</dbReference>
<dbReference type="CDD" id="cd00093">
    <property type="entry name" value="HTH_XRE"/>
    <property type="match status" value="1"/>
</dbReference>
<protein>
    <submittedName>
        <fullName evidence="2">Helix-turn-helix</fullName>
    </submittedName>
</protein>